<dbReference type="Proteomes" id="UP001419084">
    <property type="component" value="Unassembled WGS sequence"/>
</dbReference>
<comment type="caution">
    <text evidence="1">The sequence shown here is derived from an EMBL/GenBank/DDBJ whole genome shotgun (WGS) entry which is preliminary data.</text>
</comment>
<dbReference type="RefSeq" id="WP_346065902.1">
    <property type="nucleotide sequence ID" value="NZ_BRPJ01000074.1"/>
</dbReference>
<sequence>MSKFFMYGSELQELEQLMMLVPNFLPRRSGVIVVQRIRNEEVPSGFERDYEHITAYCSSNGSRSFTNQIAGGYINYEEIVCSCFEKCESHHLNVRLGDLIRSHDGELFLSPKHRSRFQTVCRIQSEAIENRSSAYLATLFLLTADDNLWCAAKDHIYLDSFDFKKMHLNGINTDGYAIYQMSKTIQLAKEYIKLNEISDKHLIGEQAFKGIINSILIAKYGAAMLQANC</sequence>
<evidence type="ECO:0000313" key="1">
    <source>
        <dbReference type="EMBL" id="GLB31674.1"/>
    </source>
</evidence>
<proteinExistence type="predicted"/>
<gene>
    <name evidence="1" type="ORF">LAD12857_35970</name>
</gene>
<evidence type="ECO:0000313" key="2">
    <source>
        <dbReference type="Proteomes" id="UP001419084"/>
    </source>
</evidence>
<evidence type="ECO:0008006" key="3">
    <source>
        <dbReference type="Google" id="ProtNLM"/>
    </source>
</evidence>
<reference evidence="1 2" key="1">
    <citation type="journal article" date="2024" name="Int. J. Syst. Evol. Microbiol.">
        <title>Lacrimispora brassicae sp. nov. isolated from fermented cabbage, and proposal of Clostridium indicum Gundawar et al. 2019 and Clostridium methoxybenzovorans Mechichi et al. 1999 as heterotypic synonyms of Lacrimispora amygdalina (Parshina et al. 2003) Haas and Blanchard 2020 and Lacrimispora indolis (McClung and McCoy 1957) Haas and Blanchard 2020, respectively.</title>
        <authorList>
            <person name="Kobayashi H."/>
            <person name="Tanizawa Y."/>
            <person name="Sakamoto M."/>
            <person name="Ohkuma M."/>
            <person name="Tohno M."/>
        </authorList>
    </citation>
    <scope>NUCLEOTIDE SEQUENCE [LARGE SCALE GENOMIC DNA]</scope>
    <source>
        <strain evidence="1 2">DSM 12857</strain>
    </source>
</reference>
<dbReference type="EMBL" id="BRPJ01000074">
    <property type="protein sequence ID" value="GLB31674.1"/>
    <property type="molecule type" value="Genomic_DNA"/>
</dbReference>
<keyword evidence="2" id="KW-1185">Reference proteome</keyword>
<organism evidence="1 2">
    <name type="scientific">Lacrimispora amygdalina</name>
    <dbReference type="NCBI Taxonomy" id="253257"/>
    <lineage>
        <taxon>Bacteria</taxon>
        <taxon>Bacillati</taxon>
        <taxon>Bacillota</taxon>
        <taxon>Clostridia</taxon>
        <taxon>Lachnospirales</taxon>
        <taxon>Lachnospiraceae</taxon>
        <taxon>Lacrimispora</taxon>
    </lineage>
</organism>
<protein>
    <recommendedName>
        <fullName evidence="3">Gamma-glutamylcyclotransferase</fullName>
    </recommendedName>
</protein>
<name>A0ABQ5M9M8_9FIRM</name>
<accession>A0ABQ5M9M8</accession>